<gene>
    <name evidence="7" type="ORF">PUW80_09610</name>
</gene>
<dbReference type="InterPro" id="IPR027417">
    <property type="entry name" value="P-loop_NTPase"/>
</dbReference>
<evidence type="ECO:0000256" key="5">
    <source>
        <dbReference type="ARBA" id="ARBA00023251"/>
    </source>
</evidence>
<dbReference type="SMART" id="SM00382">
    <property type="entry name" value="AAA"/>
    <property type="match status" value="1"/>
</dbReference>
<dbReference type="CDD" id="cd03230">
    <property type="entry name" value="ABC_DR_subfamily_A"/>
    <property type="match status" value="1"/>
</dbReference>
<name>A0ABT5SIF7_9MICO</name>
<dbReference type="Proteomes" id="UP001218170">
    <property type="component" value="Unassembled WGS sequence"/>
</dbReference>
<protein>
    <submittedName>
        <fullName evidence="7">ABC transporter ATP-binding protein</fullName>
    </submittedName>
</protein>
<keyword evidence="4 7" id="KW-0067">ATP-binding</keyword>
<reference evidence="7 8" key="1">
    <citation type="submission" date="2023-02" db="EMBL/GenBank/DDBJ databases">
        <title>Study of novel species of the Microbacterium genus.</title>
        <authorList>
            <person name="Arroyo-Herrera I."/>
            <person name="Roman-Ponce B."/>
            <person name="Vasquez-Murrieta M.S."/>
        </authorList>
    </citation>
    <scope>NUCLEOTIDE SEQUENCE [LARGE SCALE GENOMIC DNA]</scope>
    <source>
        <strain evidence="7 8">NE1TT3</strain>
    </source>
</reference>
<keyword evidence="3" id="KW-0547">Nucleotide-binding</keyword>
<comment type="caution">
    <text evidence="7">The sequence shown here is derived from an EMBL/GenBank/DDBJ whole genome shotgun (WGS) entry which is preliminary data.</text>
</comment>
<keyword evidence="2" id="KW-0813">Transport</keyword>
<feature type="domain" description="ABC transporter" evidence="6">
    <location>
        <begin position="1"/>
        <end position="231"/>
    </location>
</feature>
<evidence type="ECO:0000313" key="7">
    <source>
        <dbReference type="EMBL" id="MDD7962604.1"/>
    </source>
</evidence>
<proteinExistence type="predicted"/>
<dbReference type="GO" id="GO:0005524">
    <property type="term" value="F:ATP binding"/>
    <property type="evidence" value="ECO:0007669"/>
    <property type="project" value="UniProtKB-KW"/>
</dbReference>
<accession>A0ABT5SIF7</accession>
<dbReference type="PANTHER" id="PTHR42711">
    <property type="entry name" value="ABC TRANSPORTER ATP-BINDING PROTEIN"/>
    <property type="match status" value="1"/>
</dbReference>
<evidence type="ECO:0000256" key="4">
    <source>
        <dbReference type="ARBA" id="ARBA00022840"/>
    </source>
</evidence>
<dbReference type="PANTHER" id="PTHR42711:SF19">
    <property type="entry name" value="DOXORUBICIN RESISTANCE ATP-BINDING PROTEIN DRRA"/>
    <property type="match status" value="1"/>
</dbReference>
<dbReference type="InterPro" id="IPR003593">
    <property type="entry name" value="AAA+_ATPase"/>
</dbReference>
<dbReference type="InterPro" id="IPR003439">
    <property type="entry name" value="ABC_transporter-like_ATP-bd"/>
</dbReference>
<dbReference type="EMBL" id="JAQZCI010000002">
    <property type="protein sequence ID" value="MDD7962604.1"/>
    <property type="molecule type" value="Genomic_DNA"/>
</dbReference>
<evidence type="ECO:0000259" key="6">
    <source>
        <dbReference type="PROSITE" id="PS50893"/>
    </source>
</evidence>
<dbReference type="PROSITE" id="PS50893">
    <property type="entry name" value="ABC_TRANSPORTER_2"/>
    <property type="match status" value="1"/>
</dbReference>
<evidence type="ECO:0000256" key="1">
    <source>
        <dbReference type="ARBA" id="ARBA00004202"/>
    </source>
</evidence>
<dbReference type="SUPFAM" id="SSF52540">
    <property type="entry name" value="P-loop containing nucleoside triphosphate hydrolases"/>
    <property type="match status" value="1"/>
</dbReference>
<sequence>MRLRGVTKIYGETRAVDGVDLEIPAGSFYGLVGPNGAGKTTTLSMIAGLLRPDRGSVEIAGIDLARRPSLAKRQMGILPDRLRTFDRLSGRQLLYYYGVLRGLKPAVVENRIGDLARAFDLTDALGRSVAAYSAGMTKKVMLAGAMIHSPRLLVLDEPFESVDPVSSAVILDILQKYVAHGGTVILSSHGMELVQRACSGVAVLVGGRILASGSVDDVRDGRTLEERFLELAGGTSAVEGLEWLHTFSD</sequence>
<comment type="subcellular location">
    <subcellularLocation>
        <location evidence="1">Cell membrane</location>
        <topology evidence="1">Peripheral membrane protein</topology>
    </subcellularLocation>
</comment>
<keyword evidence="5" id="KW-0046">Antibiotic resistance</keyword>
<evidence type="ECO:0000313" key="8">
    <source>
        <dbReference type="Proteomes" id="UP001218170"/>
    </source>
</evidence>
<dbReference type="Gene3D" id="3.40.50.300">
    <property type="entry name" value="P-loop containing nucleotide triphosphate hydrolases"/>
    <property type="match status" value="1"/>
</dbReference>
<evidence type="ECO:0000256" key="2">
    <source>
        <dbReference type="ARBA" id="ARBA00022448"/>
    </source>
</evidence>
<organism evidence="7 8">
    <name type="scientific">Microbacterium thalli</name>
    <dbReference type="NCBI Taxonomy" id="3027921"/>
    <lineage>
        <taxon>Bacteria</taxon>
        <taxon>Bacillati</taxon>
        <taxon>Actinomycetota</taxon>
        <taxon>Actinomycetes</taxon>
        <taxon>Micrococcales</taxon>
        <taxon>Microbacteriaceae</taxon>
        <taxon>Microbacterium</taxon>
    </lineage>
</organism>
<keyword evidence="8" id="KW-1185">Reference proteome</keyword>
<dbReference type="InterPro" id="IPR050763">
    <property type="entry name" value="ABC_transporter_ATP-binding"/>
</dbReference>
<evidence type="ECO:0000256" key="3">
    <source>
        <dbReference type="ARBA" id="ARBA00022741"/>
    </source>
</evidence>
<dbReference type="Pfam" id="PF00005">
    <property type="entry name" value="ABC_tran"/>
    <property type="match status" value="1"/>
</dbReference>